<dbReference type="Proteomes" id="UP001148786">
    <property type="component" value="Unassembled WGS sequence"/>
</dbReference>
<feature type="domain" description="YMC020W-like alpha/beta hydrolase" evidence="1">
    <location>
        <begin position="4"/>
        <end position="86"/>
    </location>
</feature>
<name>A0A9W8JN29_9AGAR</name>
<dbReference type="PANTHER" id="PTHR47349">
    <property type="entry name" value="CHROMOSOME 8, WHOLE GENOME SHOTGUN SEQUENCE"/>
    <property type="match status" value="1"/>
</dbReference>
<protein>
    <recommendedName>
        <fullName evidence="1">YMC020W-like alpha/beta hydrolase domain-containing protein</fullName>
    </recommendedName>
</protein>
<sequence length="258" mass="28397">MMEQALQEFEAEHNVQFEKITKIPLEGDGTIAKRVDRLYTNLLANPTWVADLHTADAILVSTHSQGSIVSTHLLDRLIADRHIVTSRNHPIADPLGGGSGVDSLVGLSEATGQSEATGLGMSGTERRRRKVQRVCCLAMCGIHLGPLRYLSSSTLVGPYLQYFESNAARELFEFQNTESAVSKAYVTALQSVLDHGTKMLYVASLNDQVVPIYSGLFTAVSHPLILRALYIDGDAYQYVAFCFFLYLPFLFPSSPPRT</sequence>
<dbReference type="PANTHER" id="PTHR47349:SF1">
    <property type="entry name" value="AER328WP"/>
    <property type="match status" value="1"/>
</dbReference>
<gene>
    <name evidence="2" type="ORF">NLJ89_g12126</name>
</gene>
<evidence type="ECO:0000313" key="3">
    <source>
        <dbReference type="Proteomes" id="UP001148786"/>
    </source>
</evidence>
<evidence type="ECO:0000313" key="2">
    <source>
        <dbReference type="EMBL" id="KAJ3482644.1"/>
    </source>
</evidence>
<accession>A0A9W8JN29</accession>
<evidence type="ECO:0000259" key="1">
    <source>
        <dbReference type="Pfam" id="PF26147"/>
    </source>
</evidence>
<proteinExistence type="predicted"/>
<dbReference type="InterPro" id="IPR058934">
    <property type="entry name" value="YMC020W-like"/>
</dbReference>
<dbReference type="Pfam" id="PF26147">
    <property type="entry name" value="AB_HYDROLASE_YMC0-YMC35"/>
    <property type="match status" value="2"/>
</dbReference>
<dbReference type="OrthoDB" id="5598028at2759"/>
<keyword evidence="3" id="KW-1185">Reference proteome</keyword>
<reference evidence="2" key="1">
    <citation type="submission" date="2022-07" db="EMBL/GenBank/DDBJ databases">
        <title>Genome Sequence of Agrocybe chaxingu.</title>
        <authorList>
            <person name="Buettner E."/>
        </authorList>
    </citation>
    <scope>NUCLEOTIDE SEQUENCE</scope>
    <source>
        <strain evidence="2">MP-N11</strain>
    </source>
</reference>
<dbReference type="InterPro" id="IPR058933">
    <property type="entry name" value="YMC020W-like_ab_hydrolase"/>
</dbReference>
<organism evidence="2 3">
    <name type="scientific">Agrocybe chaxingu</name>
    <dbReference type="NCBI Taxonomy" id="84603"/>
    <lineage>
        <taxon>Eukaryota</taxon>
        <taxon>Fungi</taxon>
        <taxon>Dikarya</taxon>
        <taxon>Basidiomycota</taxon>
        <taxon>Agaricomycotina</taxon>
        <taxon>Agaricomycetes</taxon>
        <taxon>Agaricomycetidae</taxon>
        <taxon>Agaricales</taxon>
        <taxon>Agaricineae</taxon>
        <taxon>Strophariaceae</taxon>
        <taxon>Agrocybe</taxon>
    </lineage>
</organism>
<feature type="domain" description="YMC020W-like alpha/beta hydrolase" evidence="1">
    <location>
        <begin position="132"/>
        <end position="235"/>
    </location>
</feature>
<comment type="caution">
    <text evidence="2">The sequence shown here is derived from an EMBL/GenBank/DDBJ whole genome shotgun (WGS) entry which is preliminary data.</text>
</comment>
<dbReference type="EMBL" id="JANKHO010003555">
    <property type="protein sequence ID" value="KAJ3482644.1"/>
    <property type="molecule type" value="Genomic_DNA"/>
</dbReference>
<dbReference type="AlphaFoldDB" id="A0A9W8JN29"/>